<dbReference type="InterPro" id="IPR001870">
    <property type="entry name" value="B30.2/SPRY"/>
</dbReference>
<feature type="compositionally biased region" description="Basic and acidic residues" evidence="4">
    <location>
        <begin position="348"/>
        <end position="359"/>
    </location>
</feature>
<dbReference type="Pfam" id="PF00622">
    <property type="entry name" value="SPRY"/>
    <property type="match status" value="1"/>
</dbReference>
<accession>A0ABP9Y2F8</accession>
<dbReference type="PANTHER" id="PTHR13363:SF5">
    <property type="entry name" value="E3 UBIQUITIN-PROTEIN LIGASE RNF123"/>
    <property type="match status" value="1"/>
</dbReference>
<sequence>MTLIKNRFLIPQLNEQVTEPLIETVNTLSSLILPIIMTRAILQASKHEPRIKKVKFNINDAMNANLIDDSEDILEPSATTTDILGEEETDDGEMDRLLRNPDYIDVSEQGTISNASRLDRVLKDRERTKYKKSKKSNIELIDALTHDDIAYLFDFNISSTERESLLLKFEVPVLARNQITGALTALNILLENDQVIDNIVTGESFKAPILDVLDDIVIDIDDIDSKIYGRRVMKNKRSESSTGTKSSIIASILSTEAAGSSLPESIQKLLKSLVDLTLYPALEEWANSHYYDYPLDTLTELRATEMYTNVIDWICTFAEPPKYKREKKHSPDSSEDEDKSAGSSDDFDLAKYRHGKDTPSFKSTTSHMKGYGARTIHRSNYRGHRSDSSSDSENDDSSSDDSALISVYPKRSKKIESAAERMGETRRKGENFDLDDMLSVSYASEYYLGFSNRALVLLSSLGRYASVRKYLIQDIRFIPVLVYLFEDYNNLTDNVMACLGSLFAKDPFVAIPETSFQVVAILLWRGIRMSSLNRKQSYLFYSRLVLSYCSRFVAPDVKNSAIGNNPSFTEIDLVSRSKYCIINHENFLQVRNDTWTFESVRANRCVPANFDKEDNEDEEETTSHKYAFEVKLESDGLMQIGWVNDQFEFDAEGGNGVGDDMNSYGYDGCRVKKWHGKYSSMRTSYGLKWAEGDIITCTIDMDLGEISYYKNGQDMGVAFYGISVSCVWYPAISLSTGQQCKFKFGGTIDPLRHLPEGYTPVGTLSNRDSMKLPPPRIAKPVNAKSDENDIADLANALEKMSVHSPIYRSDNDDHDDNIEPNLKLVNETLSIKLSSKHKPEPRSQKSPEYAFSVTVPNSQKQNILPSLYFEVTIEFIHKDDDLYLFERYDLTFTI</sequence>
<proteinExistence type="predicted"/>
<keyword evidence="2" id="KW-0863">Zinc-finger</keyword>
<dbReference type="InterPro" id="IPR003877">
    <property type="entry name" value="SPRY_dom"/>
</dbReference>
<dbReference type="PANTHER" id="PTHR13363">
    <property type="entry name" value="RING FINGER AND SRY DOMAIN-CONTAINING"/>
    <property type="match status" value="1"/>
</dbReference>
<dbReference type="Proteomes" id="UP001476247">
    <property type="component" value="Unassembled WGS sequence"/>
</dbReference>
<dbReference type="EMBL" id="BAABUJ010000016">
    <property type="protein sequence ID" value="GAA5800753.1"/>
    <property type="molecule type" value="Genomic_DNA"/>
</dbReference>
<feature type="compositionally biased region" description="Acidic residues" evidence="4">
    <location>
        <begin position="390"/>
        <end position="399"/>
    </location>
</feature>
<dbReference type="SUPFAM" id="SSF49899">
    <property type="entry name" value="Concanavalin A-like lectins/glucanases"/>
    <property type="match status" value="1"/>
</dbReference>
<feature type="domain" description="B30.2/SPRY" evidence="5">
    <location>
        <begin position="549"/>
        <end position="751"/>
    </location>
</feature>
<evidence type="ECO:0000256" key="2">
    <source>
        <dbReference type="ARBA" id="ARBA00022771"/>
    </source>
</evidence>
<name>A0ABP9Y2F8_9FUNG</name>
<evidence type="ECO:0000256" key="1">
    <source>
        <dbReference type="ARBA" id="ARBA00022723"/>
    </source>
</evidence>
<evidence type="ECO:0000313" key="6">
    <source>
        <dbReference type="EMBL" id="GAA5800753.1"/>
    </source>
</evidence>
<dbReference type="InterPro" id="IPR045129">
    <property type="entry name" value="RNF123/RKP/RSPRY1"/>
</dbReference>
<reference evidence="6 7" key="1">
    <citation type="submission" date="2024-04" db="EMBL/GenBank/DDBJ databases">
        <title>genome sequences of Mucor flavus KT1a and Helicostylum pulchrum KT1b strains isolation_sourced from the surface of a dry-aged beef.</title>
        <authorList>
            <person name="Toyotome T."/>
            <person name="Hosono M."/>
            <person name="Torimaru M."/>
            <person name="Fukuda K."/>
            <person name="Mikami N."/>
        </authorList>
    </citation>
    <scope>NUCLEOTIDE SEQUENCE [LARGE SCALE GENOMIC DNA]</scope>
    <source>
        <strain evidence="6 7">KT1b</strain>
    </source>
</reference>
<evidence type="ECO:0000313" key="7">
    <source>
        <dbReference type="Proteomes" id="UP001476247"/>
    </source>
</evidence>
<feature type="region of interest" description="Disordered" evidence="4">
    <location>
        <begin position="324"/>
        <end position="403"/>
    </location>
</feature>
<dbReference type="SMART" id="SM00449">
    <property type="entry name" value="SPRY"/>
    <property type="match status" value="1"/>
</dbReference>
<evidence type="ECO:0000259" key="5">
    <source>
        <dbReference type="PROSITE" id="PS50188"/>
    </source>
</evidence>
<dbReference type="Gene3D" id="2.60.120.920">
    <property type="match status" value="1"/>
</dbReference>
<gene>
    <name evidence="6" type="ORF">HPULCUR_006189</name>
</gene>
<dbReference type="InterPro" id="IPR043136">
    <property type="entry name" value="B30.2/SPRY_sf"/>
</dbReference>
<organism evidence="6 7">
    <name type="scientific">Helicostylum pulchrum</name>
    <dbReference type="NCBI Taxonomy" id="562976"/>
    <lineage>
        <taxon>Eukaryota</taxon>
        <taxon>Fungi</taxon>
        <taxon>Fungi incertae sedis</taxon>
        <taxon>Mucoromycota</taxon>
        <taxon>Mucoromycotina</taxon>
        <taxon>Mucoromycetes</taxon>
        <taxon>Mucorales</taxon>
        <taxon>Mucorineae</taxon>
        <taxon>Mucoraceae</taxon>
        <taxon>Helicostylum</taxon>
    </lineage>
</organism>
<evidence type="ECO:0000256" key="4">
    <source>
        <dbReference type="SAM" id="MobiDB-lite"/>
    </source>
</evidence>
<evidence type="ECO:0000256" key="3">
    <source>
        <dbReference type="ARBA" id="ARBA00022833"/>
    </source>
</evidence>
<dbReference type="InterPro" id="IPR013320">
    <property type="entry name" value="ConA-like_dom_sf"/>
</dbReference>
<feature type="region of interest" description="Disordered" evidence="4">
    <location>
        <begin position="762"/>
        <end position="782"/>
    </location>
</feature>
<keyword evidence="7" id="KW-1185">Reference proteome</keyword>
<keyword evidence="1" id="KW-0479">Metal-binding</keyword>
<dbReference type="PROSITE" id="PS50188">
    <property type="entry name" value="B302_SPRY"/>
    <property type="match status" value="1"/>
</dbReference>
<comment type="caution">
    <text evidence="6">The sequence shown here is derived from an EMBL/GenBank/DDBJ whole genome shotgun (WGS) entry which is preliminary data.</text>
</comment>
<protein>
    <recommendedName>
        <fullName evidence="5">B30.2/SPRY domain-containing protein</fullName>
    </recommendedName>
</protein>
<keyword evidence="3" id="KW-0862">Zinc</keyword>